<feature type="compositionally biased region" description="Basic and acidic residues" evidence="12">
    <location>
        <begin position="1"/>
        <end position="12"/>
    </location>
</feature>
<dbReference type="PRINTS" id="PR00480">
    <property type="entry name" value="ASTACIN"/>
</dbReference>
<comment type="cofactor">
    <cofactor evidence="10 11">
        <name>Zn(2+)</name>
        <dbReference type="ChEBI" id="CHEBI:29105"/>
    </cofactor>
    <text evidence="10 11">Binds 1 zinc ion per subunit.</text>
</comment>
<comment type="caution">
    <text evidence="10">Lacks conserved residue(s) required for the propagation of feature annotation.</text>
</comment>
<dbReference type="AlphaFoldDB" id="A0A914C8J8"/>
<feature type="active site" evidence="10">
    <location>
        <position position="262"/>
    </location>
</feature>
<dbReference type="SMART" id="SM00235">
    <property type="entry name" value="ZnMc"/>
    <property type="match status" value="1"/>
</dbReference>
<dbReference type="Pfam" id="PF14295">
    <property type="entry name" value="PAN_4"/>
    <property type="match status" value="2"/>
</dbReference>
<dbReference type="InterPro" id="IPR024079">
    <property type="entry name" value="MetalloPept_cat_dom_sf"/>
</dbReference>
<keyword evidence="9" id="KW-0325">Glycoprotein</keyword>
<dbReference type="WBParaSite" id="ACRNAN_Path_471.g1781.t1">
    <property type="protein sequence ID" value="ACRNAN_Path_471.g1781.t1"/>
    <property type="gene ID" value="ACRNAN_Path_471.g1781"/>
</dbReference>
<keyword evidence="6 10" id="KW-0482">Metalloprotease</keyword>
<dbReference type="PANTHER" id="PTHR10127">
    <property type="entry name" value="DISCOIDIN, CUB, EGF, LAMININ , AND ZINC METALLOPROTEASE DOMAIN CONTAINING"/>
    <property type="match status" value="1"/>
</dbReference>
<dbReference type="InterPro" id="IPR003609">
    <property type="entry name" value="Pan_app"/>
</dbReference>
<dbReference type="SUPFAM" id="SSF55486">
    <property type="entry name" value="Metalloproteases ('zincins'), catalytic domain"/>
    <property type="match status" value="1"/>
</dbReference>
<dbReference type="FunFam" id="3.40.390.10:FF:000015">
    <property type="entry name" value="Meprin A subunit"/>
    <property type="match status" value="1"/>
</dbReference>
<keyword evidence="3" id="KW-0732">Signal</keyword>
<evidence type="ECO:0000256" key="3">
    <source>
        <dbReference type="ARBA" id="ARBA00022729"/>
    </source>
</evidence>
<evidence type="ECO:0000256" key="5">
    <source>
        <dbReference type="ARBA" id="ARBA00022833"/>
    </source>
</evidence>
<feature type="region of interest" description="Disordered" evidence="12">
    <location>
        <begin position="1"/>
        <end position="26"/>
    </location>
</feature>
<dbReference type="InterPro" id="IPR006026">
    <property type="entry name" value="Peptidase_Metallo"/>
</dbReference>
<dbReference type="GO" id="GO:0006508">
    <property type="term" value="P:proteolysis"/>
    <property type="evidence" value="ECO:0007669"/>
    <property type="project" value="UniProtKB-KW"/>
</dbReference>
<evidence type="ECO:0000313" key="15">
    <source>
        <dbReference type="WBParaSite" id="ACRNAN_Path_471.g1781.t1"/>
    </source>
</evidence>
<dbReference type="Proteomes" id="UP000887540">
    <property type="component" value="Unplaced"/>
</dbReference>
<evidence type="ECO:0000256" key="10">
    <source>
        <dbReference type="PROSITE-ProRule" id="PRU01211"/>
    </source>
</evidence>
<dbReference type="CDD" id="cd04280">
    <property type="entry name" value="ZnMc_astacin_like"/>
    <property type="match status" value="1"/>
</dbReference>
<keyword evidence="5 10" id="KW-0862">Zinc</keyword>
<dbReference type="PROSITE" id="PS51864">
    <property type="entry name" value="ASTACIN"/>
    <property type="match status" value="1"/>
</dbReference>
<evidence type="ECO:0000256" key="12">
    <source>
        <dbReference type="SAM" id="MobiDB-lite"/>
    </source>
</evidence>
<evidence type="ECO:0000313" key="14">
    <source>
        <dbReference type="Proteomes" id="UP000887540"/>
    </source>
</evidence>
<evidence type="ECO:0000256" key="8">
    <source>
        <dbReference type="ARBA" id="ARBA00023157"/>
    </source>
</evidence>
<name>A0A914C8J8_9BILA</name>
<evidence type="ECO:0000256" key="7">
    <source>
        <dbReference type="ARBA" id="ARBA00023145"/>
    </source>
</evidence>
<dbReference type="PANTHER" id="PTHR10127:SF890">
    <property type="entry name" value="ZINC METALLOPROTEINASE NAS-13"/>
    <property type="match status" value="1"/>
</dbReference>
<feature type="domain" description="Peptidase M12A" evidence="13">
    <location>
        <begin position="162"/>
        <end position="363"/>
    </location>
</feature>
<reference evidence="15" key="1">
    <citation type="submission" date="2022-11" db="UniProtKB">
        <authorList>
            <consortium name="WormBaseParasite"/>
        </authorList>
    </citation>
    <scope>IDENTIFICATION</scope>
</reference>
<sequence>MVVHLDVNEPNDKTTPVVEIPSSSESFSSKRNRREVFDVNFRSDELENGQHGRNALYNRGFFEGDIATNGLSSNTIKEFLVNEFYDKTIPEAEIPLSFSSIRNRREVFEINFKVGEESGPSNRNALYNRGYFEGDIATNGLSSNTIKEFLGEINAPRGVSRNAVRNPAEKWPKNGEHVLIPVAYSSQYTQKFIYKIERAMREFHNRTCIRFIPKTSSHIDYIYVTPEKFCHSEVGRKGGKQILSLTGECIRGSEGVGAIIHELMHTIGFYHEQSRADRNNYVTIHLENVLDDAKGNFDTYDLEKITHLGTSYDYESILHYDMYAFSKNGLPTIVPTKPGVTIGQRRGFSSIDVYKINKLYECWTNTELQQSISSSCPTQYSNLDIVENNLFHKPGEISDCCNFCTATKGCRAYAWSYYIGGMCTLKSALGPTISNPTIKMGILNSGGTCTKQIGTDIIEQVLAYRVGEEYQCCDFCKETKGCEAYTFDQYDGGMCWLKHADVPLVRKDGIKSGINAQEFIQKVDLSDFLKN</sequence>
<accession>A0A914C8J8</accession>
<protein>
    <recommendedName>
        <fullName evidence="11">Metalloendopeptidase</fullName>
        <ecNumber evidence="11">3.4.24.-</ecNumber>
    </recommendedName>
</protein>
<evidence type="ECO:0000256" key="6">
    <source>
        <dbReference type="ARBA" id="ARBA00023049"/>
    </source>
</evidence>
<feature type="binding site" evidence="10">
    <location>
        <position position="265"/>
    </location>
    <ligand>
        <name>Zn(2+)</name>
        <dbReference type="ChEBI" id="CHEBI:29105"/>
        <note>catalytic</note>
    </ligand>
</feature>
<feature type="binding site" evidence="10">
    <location>
        <position position="271"/>
    </location>
    <ligand>
        <name>Zn(2+)</name>
        <dbReference type="ChEBI" id="CHEBI:29105"/>
        <note>catalytic</note>
    </ligand>
</feature>
<feature type="binding site" evidence="10">
    <location>
        <position position="261"/>
    </location>
    <ligand>
        <name>Zn(2+)</name>
        <dbReference type="ChEBI" id="CHEBI:29105"/>
        <note>catalytic</note>
    </ligand>
</feature>
<dbReference type="Pfam" id="PF01400">
    <property type="entry name" value="Astacin"/>
    <property type="match status" value="1"/>
</dbReference>
<dbReference type="GO" id="GO:0004222">
    <property type="term" value="F:metalloendopeptidase activity"/>
    <property type="evidence" value="ECO:0007669"/>
    <property type="project" value="UniProtKB-UniRule"/>
</dbReference>
<evidence type="ECO:0000256" key="2">
    <source>
        <dbReference type="ARBA" id="ARBA00022723"/>
    </source>
</evidence>
<keyword evidence="8" id="KW-1015">Disulfide bond</keyword>
<evidence type="ECO:0000256" key="1">
    <source>
        <dbReference type="ARBA" id="ARBA00022670"/>
    </source>
</evidence>
<keyword evidence="14" id="KW-1185">Reference proteome</keyword>
<dbReference type="EC" id="3.4.24.-" evidence="11"/>
<keyword evidence="4 10" id="KW-0378">Hydrolase</keyword>
<evidence type="ECO:0000256" key="9">
    <source>
        <dbReference type="ARBA" id="ARBA00023180"/>
    </source>
</evidence>
<keyword evidence="7" id="KW-0865">Zymogen</keyword>
<dbReference type="InterPro" id="IPR034035">
    <property type="entry name" value="Astacin-like_dom"/>
</dbReference>
<organism evidence="14 15">
    <name type="scientific">Acrobeloides nanus</name>
    <dbReference type="NCBI Taxonomy" id="290746"/>
    <lineage>
        <taxon>Eukaryota</taxon>
        <taxon>Metazoa</taxon>
        <taxon>Ecdysozoa</taxon>
        <taxon>Nematoda</taxon>
        <taxon>Chromadorea</taxon>
        <taxon>Rhabditida</taxon>
        <taxon>Tylenchina</taxon>
        <taxon>Cephalobomorpha</taxon>
        <taxon>Cephaloboidea</taxon>
        <taxon>Cephalobidae</taxon>
        <taxon>Acrobeloides</taxon>
    </lineage>
</organism>
<keyword evidence="1 10" id="KW-0645">Protease</keyword>
<evidence type="ECO:0000256" key="4">
    <source>
        <dbReference type="ARBA" id="ARBA00022801"/>
    </source>
</evidence>
<dbReference type="Gene3D" id="3.50.4.10">
    <property type="entry name" value="Hepatocyte Growth Factor"/>
    <property type="match status" value="1"/>
</dbReference>
<dbReference type="InterPro" id="IPR001506">
    <property type="entry name" value="Peptidase_M12A"/>
</dbReference>
<dbReference type="GO" id="GO:0008270">
    <property type="term" value="F:zinc ion binding"/>
    <property type="evidence" value="ECO:0007669"/>
    <property type="project" value="UniProtKB-UniRule"/>
</dbReference>
<keyword evidence="2 10" id="KW-0479">Metal-binding</keyword>
<evidence type="ECO:0000259" key="13">
    <source>
        <dbReference type="PROSITE" id="PS51864"/>
    </source>
</evidence>
<proteinExistence type="predicted"/>
<dbReference type="Gene3D" id="3.40.390.10">
    <property type="entry name" value="Collagenase (Catalytic Domain)"/>
    <property type="match status" value="1"/>
</dbReference>
<evidence type="ECO:0000256" key="11">
    <source>
        <dbReference type="RuleBase" id="RU361183"/>
    </source>
</evidence>